<keyword evidence="2" id="KW-1185">Reference proteome</keyword>
<evidence type="ECO:0000313" key="2">
    <source>
        <dbReference type="Proteomes" id="UP000613840"/>
    </source>
</evidence>
<dbReference type="Proteomes" id="UP000613840">
    <property type="component" value="Unassembled WGS sequence"/>
</dbReference>
<evidence type="ECO:0000313" key="1">
    <source>
        <dbReference type="EMBL" id="GGL69461.1"/>
    </source>
</evidence>
<dbReference type="EMBL" id="BMMZ01000007">
    <property type="protein sequence ID" value="GGL69461.1"/>
    <property type="molecule type" value="Genomic_DNA"/>
</dbReference>
<organism evidence="1 2">
    <name type="scientific">Microlunatus endophyticus</name>
    <dbReference type="NCBI Taxonomy" id="1716077"/>
    <lineage>
        <taxon>Bacteria</taxon>
        <taxon>Bacillati</taxon>
        <taxon>Actinomycetota</taxon>
        <taxon>Actinomycetes</taxon>
        <taxon>Propionibacteriales</taxon>
        <taxon>Propionibacteriaceae</taxon>
        <taxon>Microlunatus</taxon>
    </lineage>
</organism>
<proteinExistence type="predicted"/>
<reference evidence="1" key="1">
    <citation type="journal article" date="2014" name="Int. J. Syst. Evol. Microbiol.">
        <title>Complete genome sequence of Corynebacterium casei LMG S-19264T (=DSM 44701T), isolated from a smear-ripened cheese.</title>
        <authorList>
            <consortium name="US DOE Joint Genome Institute (JGI-PGF)"/>
            <person name="Walter F."/>
            <person name="Albersmeier A."/>
            <person name="Kalinowski J."/>
            <person name="Ruckert C."/>
        </authorList>
    </citation>
    <scope>NUCLEOTIDE SEQUENCE</scope>
    <source>
        <strain evidence="1">CGMCC 4.7306</strain>
    </source>
</reference>
<reference evidence="1" key="2">
    <citation type="submission" date="2020-09" db="EMBL/GenBank/DDBJ databases">
        <authorList>
            <person name="Sun Q."/>
            <person name="Zhou Y."/>
        </authorList>
    </citation>
    <scope>NUCLEOTIDE SEQUENCE</scope>
    <source>
        <strain evidence="1">CGMCC 4.7306</strain>
    </source>
</reference>
<accession>A0A917W563</accession>
<comment type="caution">
    <text evidence="1">The sequence shown here is derived from an EMBL/GenBank/DDBJ whole genome shotgun (WGS) entry which is preliminary data.</text>
</comment>
<gene>
    <name evidence="1" type="ORF">GCM10011575_30100</name>
</gene>
<sequence>MERTDSLGYRSGARRHESALGRAVGAWRAAGTYAPGQAPDSASAASRSTEAASASGVFCRARAIRFSSVNAVQS</sequence>
<protein>
    <submittedName>
        <fullName evidence="1">Uncharacterized protein</fullName>
    </submittedName>
</protein>
<name>A0A917W563_9ACTN</name>
<dbReference type="AlphaFoldDB" id="A0A917W563"/>